<comment type="caution">
    <text evidence="3">The sequence shown here is derived from an EMBL/GenBank/DDBJ whole genome shotgun (WGS) entry which is preliminary data.</text>
</comment>
<dbReference type="Pfam" id="PF12844">
    <property type="entry name" value="HTH_19"/>
    <property type="match status" value="1"/>
</dbReference>
<organism evidence="3 4">
    <name type="scientific">Motilimonas cestriensis</name>
    <dbReference type="NCBI Taxonomy" id="2742685"/>
    <lineage>
        <taxon>Bacteria</taxon>
        <taxon>Pseudomonadati</taxon>
        <taxon>Pseudomonadota</taxon>
        <taxon>Gammaproteobacteria</taxon>
        <taxon>Alteromonadales</taxon>
        <taxon>Alteromonadales genera incertae sedis</taxon>
        <taxon>Motilimonas</taxon>
    </lineage>
</organism>
<evidence type="ECO:0000259" key="2">
    <source>
        <dbReference type="PROSITE" id="PS50943"/>
    </source>
</evidence>
<dbReference type="CDD" id="cd00093">
    <property type="entry name" value="HTH_XRE"/>
    <property type="match status" value="1"/>
</dbReference>
<dbReference type="InterPro" id="IPR001387">
    <property type="entry name" value="Cro/C1-type_HTH"/>
</dbReference>
<dbReference type="SMART" id="SM00530">
    <property type="entry name" value="HTH_XRE"/>
    <property type="match status" value="1"/>
</dbReference>
<dbReference type="PROSITE" id="PS50943">
    <property type="entry name" value="HTH_CROC1"/>
    <property type="match status" value="1"/>
</dbReference>
<feature type="region of interest" description="Disordered" evidence="1">
    <location>
        <begin position="24"/>
        <end position="49"/>
    </location>
</feature>
<dbReference type="Gene3D" id="1.10.260.40">
    <property type="entry name" value="lambda repressor-like DNA-binding domains"/>
    <property type="match status" value="1"/>
</dbReference>
<protein>
    <submittedName>
        <fullName evidence="3">Helix-turn-helix domain-containing protein</fullName>
    </submittedName>
</protein>
<sequence length="102" mass="11654">MSQANPIPKRLKDARQKAKLTQKELGIRVGMDQGSASGRMNHYEKGRHTPDIQTLKRMAEELDVPINYFFCEDDSAATLACLIDKLPEEERLKLIERLSKKV</sequence>
<feature type="domain" description="HTH cro/C1-type" evidence="2">
    <location>
        <begin position="11"/>
        <end position="69"/>
    </location>
</feature>
<evidence type="ECO:0000313" key="3">
    <source>
        <dbReference type="EMBL" id="MCE2595856.1"/>
    </source>
</evidence>
<keyword evidence="4" id="KW-1185">Reference proteome</keyword>
<dbReference type="SUPFAM" id="SSF47413">
    <property type="entry name" value="lambda repressor-like DNA-binding domains"/>
    <property type="match status" value="1"/>
</dbReference>
<dbReference type="InterPro" id="IPR010982">
    <property type="entry name" value="Lambda_DNA-bd_dom_sf"/>
</dbReference>
<proteinExistence type="predicted"/>
<dbReference type="RefSeq" id="WP_233053520.1">
    <property type="nucleotide sequence ID" value="NZ_CP170335.1"/>
</dbReference>
<evidence type="ECO:0000313" key="4">
    <source>
        <dbReference type="Proteomes" id="UP001201273"/>
    </source>
</evidence>
<reference evidence="3 4" key="1">
    <citation type="journal article" date="2022" name="Environ. Microbiol. Rep.">
        <title>Eco-phylogenetic analyses reveal divergent evolution of vitamin B12 metabolism in the marine bacterial family 'Psychromonadaceae'.</title>
        <authorList>
            <person name="Jin X."/>
            <person name="Yang Y."/>
            <person name="Cao H."/>
            <person name="Gao B."/>
            <person name="Zhao Z."/>
        </authorList>
    </citation>
    <scope>NUCLEOTIDE SEQUENCE [LARGE SCALE GENOMIC DNA]</scope>
    <source>
        <strain evidence="3 4">MKS20</strain>
    </source>
</reference>
<accession>A0ABS8WDZ0</accession>
<dbReference type="Proteomes" id="UP001201273">
    <property type="component" value="Unassembled WGS sequence"/>
</dbReference>
<dbReference type="EMBL" id="JAIMJA010000013">
    <property type="protein sequence ID" value="MCE2595856.1"/>
    <property type="molecule type" value="Genomic_DNA"/>
</dbReference>
<gene>
    <name evidence="3" type="ORF">K6Y31_13670</name>
</gene>
<name>A0ABS8WDZ0_9GAMM</name>
<evidence type="ECO:0000256" key="1">
    <source>
        <dbReference type="SAM" id="MobiDB-lite"/>
    </source>
</evidence>